<evidence type="ECO:0000313" key="3">
    <source>
        <dbReference type="RefSeq" id="XP_032328478.1"/>
    </source>
</evidence>
<protein>
    <submittedName>
        <fullName evidence="3">Uncharacterized protein LOC116661181 isoform X2</fullName>
    </submittedName>
</protein>
<feature type="compositionally biased region" description="Low complexity" evidence="1">
    <location>
        <begin position="40"/>
        <end position="59"/>
    </location>
</feature>
<accession>A0A8B8SE13</accession>
<name>A0A8B8SE13_CAMFR</name>
<evidence type="ECO:0000256" key="1">
    <source>
        <dbReference type="SAM" id="MobiDB-lite"/>
    </source>
</evidence>
<keyword evidence="2" id="KW-1185">Reference proteome</keyword>
<proteinExistence type="predicted"/>
<dbReference type="RefSeq" id="XP_032328478.1">
    <property type="nucleotide sequence ID" value="XM_032472587.1"/>
</dbReference>
<gene>
    <name evidence="3" type="primary">LOC116661181</name>
</gene>
<dbReference type="AlphaFoldDB" id="A0A8B8SE13"/>
<organism evidence="2 3">
    <name type="scientific">Camelus ferus</name>
    <name type="common">Wild bactrian camel</name>
    <name type="synonym">Camelus bactrianus ferus</name>
    <dbReference type="NCBI Taxonomy" id="419612"/>
    <lineage>
        <taxon>Eukaryota</taxon>
        <taxon>Metazoa</taxon>
        <taxon>Chordata</taxon>
        <taxon>Craniata</taxon>
        <taxon>Vertebrata</taxon>
        <taxon>Euteleostomi</taxon>
        <taxon>Mammalia</taxon>
        <taxon>Eutheria</taxon>
        <taxon>Laurasiatheria</taxon>
        <taxon>Artiodactyla</taxon>
        <taxon>Tylopoda</taxon>
        <taxon>Camelidae</taxon>
        <taxon>Camelus</taxon>
    </lineage>
</organism>
<reference evidence="3" key="1">
    <citation type="submission" date="2025-08" db="UniProtKB">
        <authorList>
            <consortium name="RefSeq"/>
        </authorList>
    </citation>
    <scope>IDENTIFICATION</scope>
    <source>
        <tissue evidence="3">Ear skin</tissue>
    </source>
</reference>
<evidence type="ECO:0000313" key="2">
    <source>
        <dbReference type="Proteomes" id="UP000694856"/>
    </source>
</evidence>
<sequence length="139" mass="14822">MLASTLSRQCSARQAPSSRLTQACSHGAGGILRESGSSRGLLKSSLGTGTLSPLLNSSGQGTTPSRDRLVEDADLCWTQGFGSFPLRMEYPEGSWLRLADVFMCSQNVERFVNPGLGSKALNYLHVCLTVLPSSQALSQ</sequence>
<feature type="region of interest" description="Disordered" evidence="1">
    <location>
        <begin position="40"/>
        <end position="65"/>
    </location>
</feature>
<dbReference type="Proteomes" id="UP000694856">
    <property type="component" value="Chromosome 33"/>
</dbReference>
<dbReference type="GeneID" id="116661181"/>